<dbReference type="InterPro" id="IPR011335">
    <property type="entry name" value="Restrct_endonuc-II-like"/>
</dbReference>
<dbReference type="GeneID" id="99686693"/>
<dbReference type="Pfam" id="PF04480">
    <property type="entry name" value="DUF559"/>
    <property type="match status" value="1"/>
</dbReference>
<keyword evidence="3" id="KW-0255">Endonuclease</keyword>
<evidence type="ECO:0000256" key="1">
    <source>
        <dbReference type="SAM" id="MobiDB-lite"/>
    </source>
</evidence>
<reference evidence="3 4" key="1">
    <citation type="submission" date="2019-03" db="EMBL/GenBank/DDBJ databases">
        <title>Genomic Encyclopedia of Type Strains, Phase IV (KMG-IV): sequencing the most valuable type-strain genomes for metagenomic binning, comparative biology and taxonomic classification.</title>
        <authorList>
            <person name="Goeker M."/>
        </authorList>
    </citation>
    <scope>NUCLEOTIDE SEQUENCE [LARGE SCALE GENOMIC DNA]</scope>
    <source>
        <strain evidence="3 4">DSM 1709</strain>
    </source>
</reference>
<protein>
    <submittedName>
        <fullName evidence="3">Very-short-patch-repair endonuclease</fullName>
    </submittedName>
</protein>
<dbReference type="PANTHER" id="PTHR38590">
    <property type="entry name" value="BLL0828 PROTEIN"/>
    <property type="match status" value="1"/>
</dbReference>
<dbReference type="RefSeq" id="WP_207184604.1">
    <property type="nucleotide sequence ID" value="NZ_CP181386.1"/>
</dbReference>
<dbReference type="GO" id="GO:0004519">
    <property type="term" value="F:endonuclease activity"/>
    <property type="evidence" value="ECO:0007669"/>
    <property type="project" value="UniProtKB-KW"/>
</dbReference>
<keyword evidence="3" id="KW-0378">Hydrolase</keyword>
<feature type="region of interest" description="Disordered" evidence="1">
    <location>
        <begin position="1"/>
        <end position="21"/>
    </location>
</feature>
<feature type="domain" description="DUF559" evidence="2">
    <location>
        <begin position="19"/>
        <end position="124"/>
    </location>
</feature>
<proteinExistence type="predicted"/>
<feature type="region of interest" description="Disordered" evidence="1">
    <location>
        <begin position="127"/>
        <end position="170"/>
    </location>
</feature>
<accession>A0A4R2M2F1</accession>
<dbReference type="Gene3D" id="3.40.960.10">
    <property type="entry name" value="VSR Endonuclease"/>
    <property type="match status" value="1"/>
</dbReference>
<gene>
    <name evidence="3" type="ORF">EV684_110201</name>
</gene>
<dbReference type="PANTHER" id="PTHR38590:SF1">
    <property type="entry name" value="BLL0828 PROTEIN"/>
    <property type="match status" value="1"/>
</dbReference>
<sequence>MPVRASSSSLSRSRERAGVRARALRQNSTDAECRIWSQLRDRRLGGFKFLRQHPVGPFYADFACLDARLVVEIDGGQHFEPDAVAADARRTAALQRAGFEVLRFDNRQVLTETDAVLSVILERLHARSPHPNPLPQAGEGANQGPLPQAAEGAPQDMPASAGQRNTRSSS</sequence>
<feature type="compositionally biased region" description="Low complexity" evidence="1">
    <location>
        <begin position="1"/>
        <end position="11"/>
    </location>
</feature>
<evidence type="ECO:0000313" key="4">
    <source>
        <dbReference type="Proteomes" id="UP000295106"/>
    </source>
</evidence>
<evidence type="ECO:0000313" key="3">
    <source>
        <dbReference type="EMBL" id="TCP01269.1"/>
    </source>
</evidence>
<organism evidence="3 4">
    <name type="scientific">Rubrivivax gelatinosus</name>
    <name type="common">Rhodocyclus gelatinosus</name>
    <name type="synonym">Rhodopseudomonas gelatinosa</name>
    <dbReference type="NCBI Taxonomy" id="28068"/>
    <lineage>
        <taxon>Bacteria</taxon>
        <taxon>Pseudomonadati</taxon>
        <taxon>Pseudomonadota</taxon>
        <taxon>Betaproteobacteria</taxon>
        <taxon>Burkholderiales</taxon>
        <taxon>Sphaerotilaceae</taxon>
        <taxon>Rubrivivax</taxon>
    </lineage>
</organism>
<dbReference type="SUPFAM" id="SSF52980">
    <property type="entry name" value="Restriction endonuclease-like"/>
    <property type="match status" value="1"/>
</dbReference>
<comment type="caution">
    <text evidence="3">The sequence shown here is derived from an EMBL/GenBank/DDBJ whole genome shotgun (WGS) entry which is preliminary data.</text>
</comment>
<dbReference type="AlphaFoldDB" id="A0A4R2M2F1"/>
<dbReference type="EMBL" id="SLXD01000010">
    <property type="protein sequence ID" value="TCP01269.1"/>
    <property type="molecule type" value="Genomic_DNA"/>
</dbReference>
<dbReference type="Proteomes" id="UP000295106">
    <property type="component" value="Unassembled WGS sequence"/>
</dbReference>
<dbReference type="InterPro" id="IPR007569">
    <property type="entry name" value="DUF559"/>
</dbReference>
<name>A0A4R2M2F1_RUBGE</name>
<keyword evidence="3" id="KW-0540">Nuclease</keyword>
<dbReference type="InterPro" id="IPR047216">
    <property type="entry name" value="Endonuclease_DUF559_bact"/>
</dbReference>
<dbReference type="CDD" id="cd01038">
    <property type="entry name" value="Endonuclease_DUF559"/>
    <property type="match status" value="1"/>
</dbReference>
<evidence type="ECO:0000259" key="2">
    <source>
        <dbReference type="Pfam" id="PF04480"/>
    </source>
</evidence>